<dbReference type="AlphaFoldDB" id="A0A6G1IVN7"/>
<protein>
    <recommendedName>
        <fullName evidence="5">Lytic polysaccharide monooxygenase</fullName>
    </recommendedName>
</protein>
<keyword evidence="2" id="KW-0732">Signal</keyword>
<evidence type="ECO:0000256" key="2">
    <source>
        <dbReference type="SAM" id="SignalP"/>
    </source>
</evidence>
<sequence length="300" mass="32258">MRSSTTFLAAASLLSLAAASPLERRYYDCTAPQVWHTCWDGWQGCCSVTPCKGPAEGVKSYCPDTEQPPSGTPGNPTPPSTPPTACSPESTPSPTPTSLEPDVEWVGQTGCKEDNSNCHWAPRFFIIKTDNETYTTYNQTFQFHVRKDAGPEGGRHDSIALFTDIPDTVTKCRIAWYKPAQGIFYGTYSDGAMNMSTLDLGDRSFEEAVGGEVSYASTKELIAGESSHGVLDLGNWGRTLGGKALDNGHDAFDCAGSELAVHFALNAPGAEGSVTVDQVSKLGTNNNGFVQRAGWYLQYV</sequence>
<accession>A0A6G1IVN7</accession>
<proteinExistence type="predicted"/>
<feature type="signal peptide" evidence="2">
    <location>
        <begin position="1"/>
        <end position="19"/>
    </location>
</feature>
<feature type="compositionally biased region" description="Low complexity" evidence="1">
    <location>
        <begin position="83"/>
        <end position="98"/>
    </location>
</feature>
<gene>
    <name evidence="3" type="ORF">K458DRAFT_419721</name>
</gene>
<evidence type="ECO:0000313" key="4">
    <source>
        <dbReference type="Proteomes" id="UP000799291"/>
    </source>
</evidence>
<keyword evidence="4" id="KW-1185">Reference proteome</keyword>
<reference evidence="3" key="1">
    <citation type="journal article" date="2020" name="Stud. Mycol.">
        <title>101 Dothideomycetes genomes: a test case for predicting lifestyles and emergence of pathogens.</title>
        <authorList>
            <person name="Haridas S."/>
            <person name="Albert R."/>
            <person name="Binder M."/>
            <person name="Bloem J."/>
            <person name="Labutti K."/>
            <person name="Salamov A."/>
            <person name="Andreopoulos B."/>
            <person name="Baker S."/>
            <person name="Barry K."/>
            <person name="Bills G."/>
            <person name="Bluhm B."/>
            <person name="Cannon C."/>
            <person name="Castanera R."/>
            <person name="Culley D."/>
            <person name="Daum C."/>
            <person name="Ezra D."/>
            <person name="Gonzalez J."/>
            <person name="Henrissat B."/>
            <person name="Kuo A."/>
            <person name="Liang C."/>
            <person name="Lipzen A."/>
            <person name="Lutzoni F."/>
            <person name="Magnuson J."/>
            <person name="Mondo S."/>
            <person name="Nolan M."/>
            <person name="Ohm R."/>
            <person name="Pangilinan J."/>
            <person name="Park H.-J."/>
            <person name="Ramirez L."/>
            <person name="Alfaro M."/>
            <person name="Sun H."/>
            <person name="Tritt A."/>
            <person name="Yoshinaga Y."/>
            <person name="Zwiers L.-H."/>
            <person name="Turgeon B."/>
            <person name="Goodwin S."/>
            <person name="Spatafora J."/>
            <person name="Crous P."/>
            <person name="Grigoriev I."/>
        </authorList>
    </citation>
    <scope>NUCLEOTIDE SEQUENCE</scope>
    <source>
        <strain evidence="3">CBS 122367</strain>
    </source>
</reference>
<organism evidence="3 4">
    <name type="scientific">Lentithecium fluviatile CBS 122367</name>
    <dbReference type="NCBI Taxonomy" id="1168545"/>
    <lineage>
        <taxon>Eukaryota</taxon>
        <taxon>Fungi</taxon>
        <taxon>Dikarya</taxon>
        <taxon>Ascomycota</taxon>
        <taxon>Pezizomycotina</taxon>
        <taxon>Dothideomycetes</taxon>
        <taxon>Pleosporomycetidae</taxon>
        <taxon>Pleosporales</taxon>
        <taxon>Massarineae</taxon>
        <taxon>Lentitheciaceae</taxon>
        <taxon>Lentithecium</taxon>
    </lineage>
</organism>
<dbReference type="Proteomes" id="UP000799291">
    <property type="component" value="Unassembled WGS sequence"/>
</dbReference>
<feature type="chain" id="PRO_5026110247" description="Lytic polysaccharide monooxygenase" evidence="2">
    <location>
        <begin position="20"/>
        <end position="300"/>
    </location>
</feature>
<feature type="region of interest" description="Disordered" evidence="1">
    <location>
        <begin position="62"/>
        <end position="102"/>
    </location>
</feature>
<evidence type="ECO:0000256" key="1">
    <source>
        <dbReference type="SAM" id="MobiDB-lite"/>
    </source>
</evidence>
<name>A0A6G1IVN7_9PLEO</name>
<evidence type="ECO:0008006" key="5">
    <source>
        <dbReference type="Google" id="ProtNLM"/>
    </source>
</evidence>
<evidence type="ECO:0000313" key="3">
    <source>
        <dbReference type="EMBL" id="KAF2682314.1"/>
    </source>
</evidence>
<dbReference type="EMBL" id="MU005587">
    <property type="protein sequence ID" value="KAF2682314.1"/>
    <property type="molecule type" value="Genomic_DNA"/>
</dbReference>
<dbReference type="OrthoDB" id="5431298at2759"/>